<accession>X0W363</accession>
<reference evidence="1" key="1">
    <citation type="journal article" date="2014" name="Front. Microbiol.">
        <title>High frequency of phylogenetically diverse reductive dehalogenase-homologous genes in deep subseafloor sedimentary metagenomes.</title>
        <authorList>
            <person name="Kawai M."/>
            <person name="Futagami T."/>
            <person name="Toyoda A."/>
            <person name="Takaki Y."/>
            <person name="Nishi S."/>
            <person name="Hori S."/>
            <person name="Arai W."/>
            <person name="Tsubouchi T."/>
            <person name="Morono Y."/>
            <person name="Uchiyama I."/>
            <person name="Ito T."/>
            <person name="Fujiyama A."/>
            <person name="Inagaki F."/>
            <person name="Takami H."/>
        </authorList>
    </citation>
    <scope>NUCLEOTIDE SEQUENCE</scope>
    <source>
        <strain evidence="1">Expedition CK06-06</strain>
    </source>
</reference>
<name>X0W363_9ZZZZ</name>
<sequence>MIKNVLIYQNGMVAVCNEKGKQMPSLQGRWEDMAKKIYQKATASTVWDDYRAE</sequence>
<dbReference type="AlphaFoldDB" id="X0W363"/>
<organism evidence="1">
    <name type="scientific">marine sediment metagenome</name>
    <dbReference type="NCBI Taxonomy" id="412755"/>
    <lineage>
        <taxon>unclassified sequences</taxon>
        <taxon>metagenomes</taxon>
        <taxon>ecological metagenomes</taxon>
    </lineage>
</organism>
<proteinExistence type="predicted"/>
<protein>
    <submittedName>
        <fullName evidence="1">Uncharacterized protein</fullName>
    </submittedName>
</protein>
<comment type="caution">
    <text evidence="1">The sequence shown here is derived from an EMBL/GenBank/DDBJ whole genome shotgun (WGS) entry which is preliminary data.</text>
</comment>
<gene>
    <name evidence="1" type="ORF">S01H1_49816</name>
</gene>
<evidence type="ECO:0000313" key="1">
    <source>
        <dbReference type="EMBL" id="GAG25259.1"/>
    </source>
</evidence>
<dbReference type="EMBL" id="BARS01032067">
    <property type="protein sequence ID" value="GAG25259.1"/>
    <property type="molecule type" value="Genomic_DNA"/>
</dbReference>